<protein>
    <submittedName>
        <fullName evidence="2">Uncharacterized protein</fullName>
    </submittedName>
</protein>
<evidence type="ECO:0000313" key="3">
    <source>
        <dbReference type="Proteomes" id="UP000054563"/>
    </source>
</evidence>
<dbReference type="EMBL" id="DS016994">
    <property type="protein sequence ID" value="KMU86698.1"/>
    <property type="molecule type" value="Genomic_DNA"/>
</dbReference>
<reference evidence="3" key="1">
    <citation type="journal article" date="2010" name="Genome Res.">
        <title>Population genomic sequencing of Coccidioides fungi reveals recent hybridization and transposon control.</title>
        <authorList>
            <person name="Neafsey D.E."/>
            <person name="Barker B.M."/>
            <person name="Sharpton T.J."/>
            <person name="Stajich J.E."/>
            <person name="Park D.J."/>
            <person name="Whiston E."/>
            <person name="Hung C.-Y."/>
            <person name="McMahan C."/>
            <person name="White J."/>
            <person name="Sykes S."/>
            <person name="Heiman D."/>
            <person name="Young S."/>
            <person name="Zeng Q."/>
            <person name="Abouelleil A."/>
            <person name="Aftuck L."/>
            <person name="Bessette D."/>
            <person name="Brown A."/>
            <person name="FitzGerald M."/>
            <person name="Lui A."/>
            <person name="Macdonald J.P."/>
            <person name="Priest M."/>
            <person name="Orbach M.J."/>
            <person name="Galgiani J.N."/>
            <person name="Kirkland T.N."/>
            <person name="Cole G.T."/>
            <person name="Birren B.W."/>
            <person name="Henn M.R."/>
            <person name="Taylor J.W."/>
            <person name="Rounsley S.D."/>
        </authorList>
    </citation>
    <scope>NUCLEOTIDE SEQUENCE [LARGE SCALE GENOMIC DNA]</scope>
    <source>
        <strain evidence="3">H538.4</strain>
    </source>
</reference>
<evidence type="ECO:0000256" key="1">
    <source>
        <dbReference type="SAM" id="MobiDB-lite"/>
    </source>
</evidence>
<gene>
    <name evidence="2" type="ORF">CIHG_04487</name>
</gene>
<accession>A0A0J8UH04</accession>
<sequence>MDKLKGPVITVRRFARVTPGSEPNGGHRRAANASRRVEHKFHNTGRDGGDFRDTWNRVADLPWPAISIISIVPFGLEKLGGKVGGVEPMSRLPGTAVRPPQSHVVEGGCTELPSTSTHSHCHLYNIKLSNNALDLINFFFSVSTAKNGMSGYSVHASGGPKSLNDLTHNTFGH</sequence>
<dbReference type="VEuPathDB" id="FungiDB:CIHG_04487"/>
<dbReference type="Proteomes" id="UP000054563">
    <property type="component" value="Unassembled WGS sequence"/>
</dbReference>
<organism evidence="2 3">
    <name type="scientific">Coccidioides immitis H538.4</name>
    <dbReference type="NCBI Taxonomy" id="396776"/>
    <lineage>
        <taxon>Eukaryota</taxon>
        <taxon>Fungi</taxon>
        <taxon>Dikarya</taxon>
        <taxon>Ascomycota</taxon>
        <taxon>Pezizomycotina</taxon>
        <taxon>Eurotiomycetes</taxon>
        <taxon>Eurotiomycetidae</taxon>
        <taxon>Onygenales</taxon>
        <taxon>Onygenaceae</taxon>
        <taxon>Coccidioides</taxon>
    </lineage>
</organism>
<evidence type="ECO:0000313" key="2">
    <source>
        <dbReference type="EMBL" id="KMU86698.1"/>
    </source>
</evidence>
<feature type="region of interest" description="Disordered" evidence="1">
    <location>
        <begin position="17"/>
        <end position="36"/>
    </location>
</feature>
<proteinExistence type="predicted"/>
<name>A0A0J8UH04_COCIT</name>
<dbReference type="AlphaFoldDB" id="A0A0J8UH04"/>